<feature type="transmembrane region" description="Helical" evidence="1">
    <location>
        <begin position="45"/>
        <end position="65"/>
    </location>
</feature>
<evidence type="ECO:0000313" key="3">
    <source>
        <dbReference type="Proteomes" id="UP001597361"/>
    </source>
</evidence>
<organism evidence="2 3">
    <name type="scientific">Belliella marina</name>
    <dbReference type="NCBI Taxonomy" id="1644146"/>
    <lineage>
        <taxon>Bacteria</taxon>
        <taxon>Pseudomonadati</taxon>
        <taxon>Bacteroidota</taxon>
        <taxon>Cytophagia</taxon>
        <taxon>Cytophagales</taxon>
        <taxon>Cyclobacteriaceae</taxon>
        <taxon>Belliella</taxon>
    </lineage>
</organism>
<keyword evidence="1" id="KW-0812">Transmembrane</keyword>
<sequence>MELEEMKNTWQEMSKRLEKQEILTHQVIEKMTKERYVNKFSKLQIYETIGSVICYGSAIFLIVNFEKLDSWYLILFGIITLLLLLVLPALTLRKISNMKKINIANSSYKDVLVKFQKAKKSLFFTQKITLYLSMVLAIMILPVTSKIIKNKDLFEAEHIDNLWIYIPILLIFLFFLSRWVFKGYKNVTNSAENILKEIDS</sequence>
<feature type="transmembrane region" description="Helical" evidence="1">
    <location>
        <begin position="71"/>
        <end position="92"/>
    </location>
</feature>
<dbReference type="EMBL" id="JBHUHR010000027">
    <property type="protein sequence ID" value="MFD2035198.1"/>
    <property type="molecule type" value="Genomic_DNA"/>
</dbReference>
<gene>
    <name evidence="2" type="ORF">ACFSKL_10370</name>
</gene>
<feature type="transmembrane region" description="Helical" evidence="1">
    <location>
        <begin position="122"/>
        <end position="142"/>
    </location>
</feature>
<keyword evidence="1" id="KW-1133">Transmembrane helix</keyword>
<comment type="caution">
    <text evidence="2">The sequence shown here is derived from an EMBL/GenBank/DDBJ whole genome shotgun (WGS) entry which is preliminary data.</text>
</comment>
<name>A0ABW4VML9_9BACT</name>
<feature type="transmembrane region" description="Helical" evidence="1">
    <location>
        <begin position="162"/>
        <end position="181"/>
    </location>
</feature>
<dbReference type="RefSeq" id="WP_376885989.1">
    <property type="nucleotide sequence ID" value="NZ_JBHUHR010000027.1"/>
</dbReference>
<protein>
    <submittedName>
        <fullName evidence="2">Uncharacterized protein</fullName>
    </submittedName>
</protein>
<evidence type="ECO:0000313" key="2">
    <source>
        <dbReference type="EMBL" id="MFD2035198.1"/>
    </source>
</evidence>
<reference evidence="3" key="1">
    <citation type="journal article" date="2019" name="Int. J. Syst. Evol. Microbiol.">
        <title>The Global Catalogue of Microorganisms (GCM) 10K type strain sequencing project: providing services to taxonomists for standard genome sequencing and annotation.</title>
        <authorList>
            <consortium name="The Broad Institute Genomics Platform"/>
            <consortium name="The Broad Institute Genome Sequencing Center for Infectious Disease"/>
            <person name="Wu L."/>
            <person name="Ma J."/>
        </authorList>
    </citation>
    <scope>NUCLEOTIDE SEQUENCE [LARGE SCALE GENOMIC DNA]</scope>
    <source>
        <strain evidence="3">CGMCC 1.15180</strain>
    </source>
</reference>
<proteinExistence type="predicted"/>
<keyword evidence="3" id="KW-1185">Reference proteome</keyword>
<keyword evidence="1" id="KW-0472">Membrane</keyword>
<evidence type="ECO:0000256" key="1">
    <source>
        <dbReference type="SAM" id="Phobius"/>
    </source>
</evidence>
<dbReference type="Proteomes" id="UP001597361">
    <property type="component" value="Unassembled WGS sequence"/>
</dbReference>
<accession>A0ABW4VML9</accession>